<sequence>MSYKESTTSDWSTAQNVTNLSLEGNWESLPSSSKVMGGTPLQKPKMINNKQVFIIGNGESRIGFDLEKLRDYGKIYGCNLLYKEFTPDALIAVDERIMHPCYWSGYPIENVCWFRDWRPMPGEAYELLTDSSIISEDPNIDMSDYLHTNSRNDSTEFVFHGTNADRAAEYEKEVRELDKNNVVDESSMKLVFGAGIYTTWLNINGDKVKNQGPGSFPEEFLKDHLELYRQLVELAIEGREGHPAMNAGPTAQLLASLVEEPTDIYLIGMDMHSHNDRVNNVYKGKYGYVDATGNVVPPDKFIVQHRDLFNLFPHINHYKVNEYPLGTDVINQEIEEWKGIPNLEYLTYAELIGRLANQGEIT</sequence>
<organism evidence="1">
    <name type="scientific">marine metagenome</name>
    <dbReference type="NCBI Taxonomy" id="408172"/>
    <lineage>
        <taxon>unclassified sequences</taxon>
        <taxon>metagenomes</taxon>
        <taxon>ecological metagenomes</taxon>
    </lineage>
</organism>
<gene>
    <name evidence="1" type="ORF">METZ01_LOCUS183224</name>
</gene>
<evidence type="ECO:0000313" key="1">
    <source>
        <dbReference type="EMBL" id="SVB30370.1"/>
    </source>
</evidence>
<protein>
    <submittedName>
        <fullName evidence="1">Uncharacterized protein</fullName>
    </submittedName>
</protein>
<dbReference type="EMBL" id="UINC01036426">
    <property type="protein sequence ID" value="SVB30370.1"/>
    <property type="molecule type" value="Genomic_DNA"/>
</dbReference>
<proteinExistence type="predicted"/>
<dbReference type="AlphaFoldDB" id="A0A382CW46"/>
<name>A0A382CW46_9ZZZZ</name>
<accession>A0A382CW46</accession>
<reference evidence="1" key="1">
    <citation type="submission" date="2018-05" db="EMBL/GenBank/DDBJ databases">
        <authorList>
            <person name="Lanie J.A."/>
            <person name="Ng W.-L."/>
            <person name="Kazmierczak K.M."/>
            <person name="Andrzejewski T.M."/>
            <person name="Davidsen T.M."/>
            <person name="Wayne K.J."/>
            <person name="Tettelin H."/>
            <person name="Glass J.I."/>
            <person name="Rusch D."/>
            <person name="Podicherti R."/>
            <person name="Tsui H.-C.T."/>
            <person name="Winkler M.E."/>
        </authorList>
    </citation>
    <scope>NUCLEOTIDE SEQUENCE</scope>
</reference>